<dbReference type="EMBL" id="CP051006">
    <property type="protein sequence ID" value="QNT95738.1"/>
    <property type="molecule type" value="Genomic_DNA"/>
</dbReference>
<reference evidence="2 3" key="1">
    <citation type="submission" date="2020-04" db="EMBL/GenBank/DDBJ databases">
        <title>Characterization and engineering of Streptomyces griseofuscus DSM40191 as a potential heterologous host for expression of BGCs.</title>
        <authorList>
            <person name="Gren T."/>
            <person name="Whitford C.M."/>
            <person name="Mohite O.S."/>
            <person name="Joergensen T.S."/>
            <person name="Nielsen J.B."/>
            <person name="Lee S.Y."/>
            <person name="Weber T."/>
        </authorList>
    </citation>
    <scope>NUCLEOTIDE SEQUENCE [LARGE SCALE GENOMIC DNA]</scope>
    <source>
        <strain evidence="2 3">DSM 40191</strain>
    </source>
</reference>
<dbReference type="AlphaFoldDB" id="A0A7H1Q608"/>
<dbReference type="KEGG" id="sgf:HEP81_05486"/>
<proteinExistence type="predicted"/>
<evidence type="ECO:0000313" key="2">
    <source>
        <dbReference type="EMBL" id="QNT95738.1"/>
    </source>
</evidence>
<feature type="region of interest" description="Disordered" evidence="1">
    <location>
        <begin position="89"/>
        <end position="112"/>
    </location>
</feature>
<name>A0A7H1Q608_9ACTN</name>
<feature type="compositionally biased region" description="Basic residues" evidence="1">
    <location>
        <begin position="92"/>
        <end position="104"/>
    </location>
</feature>
<evidence type="ECO:0000313" key="3">
    <source>
        <dbReference type="Proteomes" id="UP000516422"/>
    </source>
</evidence>
<accession>A0A7H1Q608</accession>
<gene>
    <name evidence="2" type="ORF">HEP81_05486</name>
</gene>
<organism evidence="2 3">
    <name type="scientific">Streptomyces griseofuscus</name>
    <dbReference type="NCBI Taxonomy" id="146922"/>
    <lineage>
        <taxon>Bacteria</taxon>
        <taxon>Bacillati</taxon>
        <taxon>Actinomycetota</taxon>
        <taxon>Actinomycetes</taxon>
        <taxon>Kitasatosporales</taxon>
        <taxon>Streptomycetaceae</taxon>
        <taxon>Streptomyces</taxon>
    </lineage>
</organism>
<sequence length="112" mass="12507">MWWVPFLGGWLILDGHDRAVVALAEGGTPECVVLTRLPEEARWREEAEQLTEGHRQRAARLTAVPGHRQKAMDQGYGDLLAGLPYETPHLAPARRRPRLGRARGARGVSIPR</sequence>
<feature type="region of interest" description="Disordered" evidence="1">
    <location>
        <begin position="50"/>
        <end position="69"/>
    </location>
</feature>
<protein>
    <submittedName>
        <fullName evidence="2">Uncharacterized protein</fullName>
    </submittedName>
</protein>
<evidence type="ECO:0000256" key="1">
    <source>
        <dbReference type="SAM" id="MobiDB-lite"/>
    </source>
</evidence>
<dbReference type="Proteomes" id="UP000516422">
    <property type="component" value="Chromosome"/>
</dbReference>